<dbReference type="Pfam" id="PF13962">
    <property type="entry name" value="PGG"/>
    <property type="match status" value="1"/>
</dbReference>
<dbReference type="PANTHER" id="PTHR24128">
    <property type="entry name" value="HOMEOBOX PROTEIN WARIAI"/>
    <property type="match status" value="1"/>
</dbReference>
<reference evidence="6" key="1">
    <citation type="submission" date="2025-08" db="UniProtKB">
        <authorList>
            <consortium name="RefSeq"/>
        </authorList>
    </citation>
    <scope>IDENTIFICATION</scope>
    <source>
        <tissue evidence="6">Leaf</tissue>
    </source>
</reference>
<dbReference type="GeneID" id="106753755"/>
<dbReference type="SUPFAM" id="SSF48403">
    <property type="entry name" value="Ankyrin repeat"/>
    <property type="match status" value="1"/>
</dbReference>
<name>A0A1S3TBE4_VIGRR</name>
<dbReference type="InterPro" id="IPR026961">
    <property type="entry name" value="PGG_dom"/>
</dbReference>
<dbReference type="PROSITE" id="PS50297">
    <property type="entry name" value="ANK_REP_REGION"/>
    <property type="match status" value="1"/>
</dbReference>
<dbReference type="PANTHER" id="PTHR24128:SF96">
    <property type="entry name" value="ANKYRIN REPEAT-CONTAINING PROTEIN BDA1-LIKE"/>
    <property type="match status" value="1"/>
</dbReference>
<keyword evidence="3" id="KW-1133">Transmembrane helix</keyword>
<dbReference type="GO" id="GO:0005886">
    <property type="term" value="C:plasma membrane"/>
    <property type="evidence" value="ECO:0007669"/>
    <property type="project" value="UniProtKB-SubCell"/>
</dbReference>
<evidence type="ECO:0000256" key="1">
    <source>
        <dbReference type="ARBA" id="ARBA00004413"/>
    </source>
</evidence>
<dbReference type="RefSeq" id="XP_014491090.1">
    <property type="nucleotide sequence ID" value="XM_014635604.2"/>
</dbReference>
<feature type="repeat" description="ANK" evidence="2">
    <location>
        <begin position="76"/>
        <end position="103"/>
    </location>
</feature>
<evidence type="ECO:0000313" key="6">
    <source>
        <dbReference type="RefSeq" id="XP_014491090.1"/>
    </source>
</evidence>
<keyword evidence="3" id="KW-0472">Membrane</keyword>
<dbReference type="InterPro" id="IPR036770">
    <property type="entry name" value="Ankyrin_rpt-contain_sf"/>
</dbReference>
<dbReference type="Gene3D" id="1.25.40.20">
    <property type="entry name" value="Ankyrin repeat-containing domain"/>
    <property type="match status" value="1"/>
</dbReference>
<dbReference type="Proteomes" id="UP000087766">
    <property type="component" value="Unplaced"/>
</dbReference>
<dbReference type="SMART" id="SM00248">
    <property type="entry name" value="ANK"/>
    <property type="match status" value="6"/>
</dbReference>
<dbReference type="InterPro" id="IPR002110">
    <property type="entry name" value="Ankyrin_rpt"/>
</dbReference>
<dbReference type="Pfam" id="PF12796">
    <property type="entry name" value="Ank_2"/>
    <property type="match status" value="2"/>
</dbReference>
<organism evidence="5 6">
    <name type="scientific">Vigna radiata var. radiata</name>
    <name type="common">Mung bean</name>
    <name type="synonym">Phaseolus aureus</name>
    <dbReference type="NCBI Taxonomy" id="3916"/>
    <lineage>
        <taxon>Eukaryota</taxon>
        <taxon>Viridiplantae</taxon>
        <taxon>Streptophyta</taxon>
        <taxon>Embryophyta</taxon>
        <taxon>Tracheophyta</taxon>
        <taxon>Spermatophyta</taxon>
        <taxon>Magnoliopsida</taxon>
        <taxon>eudicotyledons</taxon>
        <taxon>Gunneridae</taxon>
        <taxon>Pentapetalae</taxon>
        <taxon>rosids</taxon>
        <taxon>fabids</taxon>
        <taxon>Fabales</taxon>
        <taxon>Fabaceae</taxon>
        <taxon>Papilionoideae</taxon>
        <taxon>50 kb inversion clade</taxon>
        <taxon>NPAAA clade</taxon>
        <taxon>indigoferoid/millettioid clade</taxon>
        <taxon>Phaseoleae</taxon>
        <taxon>Vigna</taxon>
    </lineage>
</organism>
<comment type="subcellular location">
    <subcellularLocation>
        <location evidence="1">Cell membrane</location>
        <topology evidence="1">Peripheral membrane protein</topology>
        <orientation evidence="1">Cytoplasmic side</orientation>
    </subcellularLocation>
</comment>
<proteinExistence type="predicted"/>
<evidence type="ECO:0000256" key="3">
    <source>
        <dbReference type="SAM" id="Phobius"/>
    </source>
</evidence>
<dbReference type="KEGG" id="vra:106753755"/>
<dbReference type="PROSITE" id="PS50088">
    <property type="entry name" value="ANK_REPEAT"/>
    <property type="match status" value="1"/>
</dbReference>
<sequence>MEVKDHTITTLYEASLKGCVSTLQTLIQRNPLILNRVSLSPFSETPLHIASLLGHLEFCEALVKIKPSLVSEADLEGRFPLHLACAEGHSEVVKLLLLTNPDVCYAVDKDDMLPLHLAAMRGRIGAIQEFIKTRPDSIHRITDNGSVLHFCVRYNHLEALKFFVQSATMNQEFLLAQDKEGNTVLHLAVKLKQIKGLTPSSPSPSIIPTQPPREAKRMKLWETLWLKYLQYRPNWIEEKRGSLMVVATVIASMTFQSAISPPGGVWQEDTFSGGLNCSSYGICKAGTAVLAYDLAHEGFLRFSTFNTVLFLALSSISLTYVSAQRLVIPHHLAHKIDTVNTPLRTVWKIIIAVVVLFHFLHLLILCAKKFQVKMLSSSNHLPLFPGSD</sequence>
<evidence type="ECO:0000313" key="5">
    <source>
        <dbReference type="Proteomes" id="UP000087766"/>
    </source>
</evidence>
<feature type="domain" description="PGG" evidence="4">
    <location>
        <begin position="234"/>
        <end position="359"/>
    </location>
</feature>
<gene>
    <name evidence="6" type="primary">LOC106753755</name>
</gene>
<keyword evidence="5" id="KW-1185">Reference proteome</keyword>
<dbReference type="OrthoDB" id="1585477at2759"/>
<feature type="transmembrane region" description="Helical" evidence="3">
    <location>
        <begin position="307"/>
        <end position="326"/>
    </location>
</feature>
<feature type="transmembrane region" description="Helical" evidence="3">
    <location>
        <begin position="346"/>
        <end position="367"/>
    </location>
</feature>
<keyword evidence="2" id="KW-0040">ANK repeat</keyword>
<evidence type="ECO:0000256" key="2">
    <source>
        <dbReference type="PROSITE-ProRule" id="PRU00023"/>
    </source>
</evidence>
<evidence type="ECO:0000259" key="4">
    <source>
        <dbReference type="Pfam" id="PF13962"/>
    </source>
</evidence>
<dbReference type="STRING" id="3916.A0A1S3TBE4"/>
<accession>A0A1S3TBE4</accession>
<protein>
    <submittedName>
        <fullName evidence="6">Protein ACCELERATED CELL DEATH 6-like</fullName>
    </submittedName>
</protein>
<dbReference type="AlphaFoldDB" id="A0A1S3TBE4"/>
<keyword evidence="3" id="KW-0812">Transmembrane</keyword>